<protein>
    <submittedName>
        <fullName evidence="8">Outer membrane beta-barrel protein</fullName>
    </submittedName>
</protein>
<evidence type="ECO:0000259" key="7">
    <source>
        <dbReference type="Pfam" id="PF07715"/>
    </source>
</evidence>
<proteinExistence type="inferred from homology"/>
<keyword evidence="10" id="KW-1185">Reference proteome</keyword>
<evidence type="ECO:0000259" key="6">
    <source>
        <dbReference type="Pfam" id="PF00593"/>
    </source>
</evidence>
<dbReference type="Proteomes" id="UP001229955">
    <property type="component" value="Chromosome"/>
</dbReference>
<evidence type="ECO:0000313" key="9">
    <source>
        <dbReference type="EMBL" id="WKW15673.1"/>
    </source>
</evidence>
<evidence type="ECO:0000313" key="8">
    <source>
        <dbReference type="EMBL" id="WKW12766.1"/>
    </source>
</evidence>
<dbReference type="InterPro" id="IPR008969">
    <property type="entry name" value="CarboxyPept-like_regulatory"/>
</dbReference>
<name>A0AA49JVH2_9BACT</name>
<dbReference type="Pfam" id="PF13620">
    <property type="entry name" value="CarboxypepD_reg"/>
    <property type="match status" value="1"/>
</dbReference>
<dbReference type="AlphaFoldDB" id="A0AA49JVH2"/>
<feature type="chain" id="PRO_5041394705" evidence="5">
    <location>
        <begin position="24"/>
        <end position="927"/>
    </location>
</feature>
<dbReference type="Gene3D" id="2.60.40.1120">
    <property type="entry name" value="Carboxypeptidase-like, regulatory domain"/>
    <property type="match status" value="1"/>
</dbReference>
<dbReference type="EMBL" id="CP130612">
    <property type="protein sequence ID" value="WKW12766.1"/>
    <property type="molecule type" value="Genomic_DNA"/>
</dbReference>
<accession>A0AA49Q7F8</accession>
<keyword evidence="3" id="KW-0998">Cell outer membrane</keyword>
<feature type="domain" description="TonB-dependent receptor plug" evidence="7">
    <location>
        <begin position="140"/>
        <end position="226"/>
    </location>
</feature>
<evidence type="ECO:0000256" key="5">
    <source>
        <dbReference type="SAM" id="SignalP"/>
    </source>
</evidence>
<accession>A0AA49JVH2</accession>
<dbReference type="SUPFAM" id="SSF49464">
    <property type="entry name" value="Carboxypeptidase regulatory domain-like"/>
    <property type="match status" value="1"/>
</dbReference>
<dbReference type="Gene3D" id="2.170.130.10">
    <property type="entry name" value="TonB-dependent receptor, plug domain"/>
    <property type="match status" value="1"/>
</dbReference>
<comment type="subcellular location">
    <subcellularLocation>
        <location evidence="1 4">Cell outer membrane</location>
    </subcellularLocation>
</comment>
<dbReference type="RefSeq" id="WP_367885643.1">
    <property type="nucleotide sequence ID" value="NZ_CP130612.1"/>
</dbReference>
<keyword evidence="5" id="KW-0732">Signal</keyword>
<dbReference type="InterPro" id="IPR000531">
    <property type="entry name" value="Beta-barrel_TonB"/>
</dbReference>
<dbReference type="Gene3D" id="2.40.170.20">
    <property type="entry name" value="TonB-dependent receptor, beta-barrel domain"/>
    <property type="match status" value="1"/>
</dbReference>
<evidence type="ECO:0000256" key="2">
    <source>
        <dbReference type="ARBA" id="ARBA00023136"/>
    </source>
</evidence>
<dbReference type="Pfam" id="PF07715">
    <property type="entry name" value="Plug"/>
    <property type="match status" value="1"/>
</dbReference>
<feature type="domain" description="TonB-dependent receptor-like beta-barrel" evidence="6">
    <location>
        <begin position="526"/>
        <end position="896"/>
    </location>
</feature>
<dbReference type="GO" id="GO:0009279">
    <property type="term" value="C:cell outer membrane"/>
    <property type="evidence" value="ECO:0007669"/>
    <property type="project" value="UniProtKB-SubCell"/>
</dbReference>
<dbReference type="InterPro" id="IPR036942">
    <property type="entry name" value="Beta-barrel_TonB_sf"/>
</dbReference>
<dbReference type="PANTHER" id="PTHR40980">
    <property type="entry name" value="PLUG DOMAIN-CONTAINING PROTEIN"/>
    <property type="match status" value="1"/>
</dbReference>
<dbReference type="KEGG" id="pspc:Strain318_002074"/>
<dbReference type="SUPFAM" id="SSF56935">
    <property type="entry name" value="Porins"/>
    <property type="match status" value="1"/>
</dbReference>
<evidence type="ECO:0000256" key="3">
    <source>
        <dbReference type="ARBA" id="ARBA00023237"/>
    </source>
</evidence>
<keyword evidence="4" id="KW-0798">TonB box</keyword>
<gene>
    <name evidence="8" type="ORF">Strain138_002075</name>
    <name evidence="9" type="ORF">Strain318_002074</name>
</gene>
<evidence type="ECO:0000256" key="4">
    <source>
        <dbReference type="RuleBase" id="RU003357"/>
    </source>
</evidence>
<evidence type="ECO:0000256" key="1">
    <source>
        <dbReference type="ARBA" id="ARBA00004442"/>
    </source>
</evidence>
<dbReference type="InterPro" id="IPR037066">
    <property type="entry name" value="Plug_dom_sf"/>
</dbReference>
<comment type="similarity">
    <text evidence="4">Belongs to the TonB-dependent receptor family.</text>
</comment>
<evidence type="ECO:0000313" key="10">
    <source>
        <dbReference type="Proteomes" id="UP001229955"/>
    </source>
</evidence>
<dbReference type="Pfam" id="PF00593">
    <property type="entry name" value="TonB_dep_Rec_b-barrel"/>
    <property type="match status" value="1"/>
</dbReference>
<keyword evidence="2 4" id="KW-0472">Membrane</keyword>
<dbReference type="InterPro" id="IPR012910">
    <property type="entry name" value="Plug_dom"/>
</dbReference>
<dbReference type="PANTHER" id="PTHR40980:SF5">
    <property type="entry name" value="TONB-DEPENDENT RECEPTOR"/>
    <property type="match status" value="1"/>
</dbReference>
<reference evidence="8" key="1">
    <citation type="submission" date="2023-07" db="EMBL/GenBank/DDBJ databases">
        <authorList>
            <person name="Haufschild T."/>
            <person name="Kallscheuer N."/>
            <person name="Hammer J."/>
            <person name="Kohn T."/>
            <person name="Kabuu M."/>
            <person name="Jogler M."/>
            <person name="Wohfarth N."/>
            <person name="Heuer A."/>
            <person name="Rohde M."/>
            <person name="van Teeseling M.C.F."/>
            <person name="Jogler C."/>
        </authorList>
    </citation>
    <scope>NUCLEOTIDE SEQUENCE</scope>
    <source>
        <strain evidence="8">Strain 138</strain>
        <strain evidence="9">Strain 318</strain>
    </source>
</reference>
<feature type="signal peptide" evidence="5">
    <location>
        <begin position="1"/>
        <end position="23"/>
    </location>
</feature>
<sequence>MRRVLLAVLAALTLPVAGLSAQAAPAAPAPTTGRIVGRVLDASSGAGLAAVGIQVVGTSIGTQSGVDGRFTIVGVPAGTVTLSVRRIGYAPKTITGLFLEAGKTVEQDVTLAEASLQIAAQVVTASAERGSVNEALDAQKNSVNVVSSVTAEQIAKSPDGDAAQAVGRVSGVSVQDGKYVFVRGLGDRYTQTSLNGARIPSPEPEKKQVPLDLFPTGLLQTITTIKTFTPDQPGDFSGATVDIQTREFPARRTWALSSSTGGSDAVVGRFLPMQGRVGGDLFAAGAANRALPGFIQGFGNFASSFPTQGDFNRMVGDFRNSWSPRGGEGGLNGSTSISVGGNDPVFGKNVGYLVSGTYSYGQEAKLDQVRALALAQTGATPSAVDRFEGLTGRSTVLWGGLANFSTLLGQRTRIALNNTYNRTMDSEGRQERGFSENLGIPLVITRQKYVERAVYSSQLLLQSDVTANQKLELALTTTGVRRDEPDRSEFVQGVFTDAGTGMPTTQWLSSSNEGAVRTFSDLGENAYEARGHYRIQFGEVGRQLALKVGGLGRYARRDANSTAYSINASGLSAAERQLRPELLFDGRYTGASDAVWRVNAIGVGGAYTANDYLGAGFAMVEKDFGPRWQLITGARVEYSDVLVKADPTIGARTSTNPTFLDVLPALAVTFRPSERTNLRMSASQTVSRPEYRELAPIQYREVIGFDNVIGNPNLQRALIQNYDLRWEFYPGAGEVVSLAVFAKRFTDPIERVYIGSSGTRIITFVNAEGADNYGLELEGRKNLDFIAAALANFSVSANATVMNSEIRINRNSGSVTNANRAMVGQAPYMFNTGLTWSSPMGTTSASLLYNVVGERITEAGEIPLPDVKELARHIVDFSLRLPLGERVTARMDARNLLDAPYRIMQGPVTRESYRVGRNFSIGLSWRP</sequence>
<organism evidence="8">
    <name type="scientific">Pseudogemmatithrix spongiicola</name>
    <dbReference type="NCBI Taxonomy" id="3062599"/>
    <lineage>
        <taxon>Bacteria</taxon>
        <taxon>Pseudomonadati</taxon>
        <taxon>Gemmatimonadota</taxon>
        <taxon>Gemmatimonadia</taxon>
        <taxon>Gemmatimonadales</taxon>
        <taxon>Gemmatimonadaceae</taxon>
        <taxon>Pseudogemmatithrix</taxon>
    </lineage>
</organism>
<dbReference type="EMBL" id="CP130613">
    <property type="protein sequence ID" value="WKW15673.1"/>
    <property type="molecule type" value="Genomic_DNA"/>
</dbReference>